<dbReference type="KEGG" id="kpd:CW740_04670"/>
<organism evidence="1 2">
    <name type="scientific">Kangiella profundi</name>
    <dbReference type="NCBI Taxonomy" id="1561924"/>
    <lineage>
        <taxon>Bacteria</taxon>
        <taxon>Pseudomonadati</taxon>
        <taxon>Pseudomonadota</taxon>
        <taxon>Gammaproteobacteria</taxon>
        <taxon>Kangiellales</taxon>
        <taxon>Kangiellaceae</taxon>
        <taxon>Kangiella</taxon>
    </lineage>
</organism>
<name>A0A2K9A3Z2_9GAMM</name>
<dbReference type="AlphaFoldDB" id="A0A2K9A3Z2"/>
<dbReference type="Pfam" id="PF09842">
    <property type="entry name" value="DUF2069"/>
    <property type="match status" value="1"/>
</dbReference>
<evidence type="ECO:0000313" key="1">
    <source>
        <dbReference type="EMBL" id="AUD78585.1"/>
    </source>
</evidence>
<dbReference type="InterPro" id="IPR018643">
    <property type="entry name" value="DUF2069_membrane"/>
</dbReference>
<dbReference type="OrthoDB" id="5569826at2"/>
<reference evidence="1 2" key="1">
    <citation type="submission" date="2017-12" db="EMBL/GenBank/DDBJ databases">
        <title>Kangiella profundi FT102 completed genome.</title>
        <authorList>
            <person name="Xu J."/>
            <person name="Wang J."/>
            <person name="Lu Y."/>
        </authorList>
    </citation>
    <scope>NUCLEOTIDE SEQUENCE [LARGE SCALE GENOMIC DNA]</scope>
    <source>
        <strain evidence="1 2">FT102</strain>
    </source>
</reference>
<evidence type="ECO:0000313" key="2">
    <source>
        <dbReference type="Proteomes" id="UP000232693"/>
    </source>
</evidence>
<keyword evidence="2" id="KW-1185">Reference proteome</keyword>
<gene>
    <name evidence="1" type="ORF">CW740_04670</name>
</gene>
<dbReference type="Proteomes" id="UP000232693">
    <property type="component" value="Chromosome"/>
</dbReference>
<accession>A0A2K9A3Z2</accession>
<proteinExistence type="predicted"/>
<protein>
    <submittedName>
        <fullName evidence="1">DUF2069 domain-containing protein</fullName>
    </submittedName>
</protein>
<sequence length="137" mass="15931">MQNELNPYLLSALRYRLIGLITYLAIVVMMPFFIVKNHESQSLVYFSLVIWWAPLLIALPGLFKGKTYTYGWTGFIILLPFFYAFFYIIEPEKFQWSLIITILCVIYFFASVLYVKKNALGHGIKTNKDAKKAKGLE</sequence>
<dbReference type="EMBL" id="CP025120">
    <property type="protein sequence ID" value="AUD78585.1"/>
    <property type="molecule type" value="Genomic_DNA"/>
</dbReference>
<dbReference type="RefSeq" id="WP_106646450.1">
    <property type="nucleotide sequence ID" value="NZ_BMGO01000002.1"/>
</dbReference>